<gene>
    <name evidence="2" type="ORF">HNHCPBFK_00020</name>
</gene>
<dbReference type="EMBL" id="MT630874">
    <property type="protein sequence ID" value="QNO43890.1"/>
    <property type="molecule type" value="Genomic_DNA"/>
</dbReference>
<reference evidence="2" key="1">
    <citation type="submission" date="2020-06" db="EMBL/GenBank/DDBJ databases">
        <title>Unique genomic features of the anaerobic methanotrophic archaea.</title>
        <authorList>
            <person name="Chadwick G.L."/>
            <person name="Skennerton C.T."/>
            <person name="Laso-Perez R."/>
            <person name="Leu A.O."/>
            <person name="Speth D.R."/>
            <person name="Yu H."/>
            <person name="Morgan-Lang C."/>
            <person name="Hatzenpichler R."/>
            <person name="Goudeau D."/>
            <person name="Malmstrom R."/>
            <person name="Brazelton W.J."/>
            <person name="Woyke T."/>
            <person name="Hallam S.J."/>
            <person name="Tyson G.W."/>
            <person name="Wegener G."/>
            <person name="Boetius A."/>
            <person name="Orphan V."/>
        </authorList>
    </citation>
    <scope>NUCLEOTIDE SEQUENCE</scope>
</reference>
<proteinExistence type="predicted"/>
<name>A0A7G9Y7A6_9EURY</name>
<feature type="transmembrane region" description="Helical" evidence="1">
    <location>
        <begin position="58"/>
        <end position="75"/>
    </location>
</feature>
<sequence length="130" mass="14347">MNFTQALPVISNVLISGDNVIEWAIIKVVMAILGGFALYFILFVFHDPPPIPKVKTKPQIFAFIIISALGGLAILRPEDALAAFPAGLIGWYLVLKHIEGHEQESKRVTREMSVVEGVGTQDKIKGMYKK</sequence>
<evidence type="ECO:0000256" key="1">
    <source>
        <dbReference type="SAM" id="Phobius"/>
    </source>
</evidence>
<dbReference type="AlphaFoldDB" id="A0A7G9Y7A6"/>
<keyword evidence="1" id="KW-0472">Membrane</keyword>
<accession>A0A7G9Y7A6</accession>
<keyword evidence="1" id="KW-0812">Transmembrane</keyword>
<feature type="transmembrane region" description="Helical" evidence="1">
    <location>
        <begin position="20"/>
        <end position="46"/>
    </location>
</feature>
<keyword evidence="1" id="KW-1133">Transmembrane helix</keyword>
<evidence type="ECO:0000313" key="2">
    <source>
        <dbReference type="EMBL" id="QNO43890.1"/>
    </source>
</evidence>
<protein>
    <submittedName>
        <fullName evidence="2">Uncharacterized protein</fullName>
    </submittedName>
</protein>
<organism evidence="2">
    <name type="scientific">Candidatus Methanogaster sp. ANME-2c ERB4</name>
    <dbReference type="NCBI Taxonomy" id="2759911"/>
    <lineage>
        <taxon>Archaea</taxon>
        <taxon>Methanobacteriati</taxon>
        <taxon>Methanobacteriota</taxon>
        <taxon>Stenosarchaea group</taxon>
        <taxon>Methanomicrobia</taxon>
        <taxon>Methanosarcinales</taxon>
        <taxon>ANME-2 cluster</taxon>
        <taxon>Candidatus Methanogasteraceae</taxon>
        <taxon>Candidatus Methanogaster</taxon>
    </lineage>
</organism>